<protein>
    <recommendedName>
        <fullName evidence="2">2EXR domain-containing protein</fullName>
    </recommendedName>
</protein>
<dbReference type="Proteomes" id="UP000824998">
    <property type="component" value="Unassembled WGS sequence"/>
</dbReference>
<dbReference type="OrthoDB" id="3473305at2759"/>
<feature type="compositionally biased region" description="Basic and acidic residues" evidence="1">
    <location>
        <begin position="1"/>
        <end position="12"/>
    </location>
</feature>
<feature type="domain" description="2EXR" evidence="2">
    <location>
        <begin position="70"/>
        <end position="143"/>
    </location>
</feature>
<dbReference type="EMBL" id="MU251613">
    <property type="protein sequence ID" value="KAG9231287.1"/>
    <property type="molecule type" value="Genomic_DNA"/>
</dbReference>
<evidence type="ECO:0000256" key="1">
    <source>
        <dbReference type="SAM" id="MobiDB-lite"/>
    </source>
</evidence>
<organism evidence="3 4">
    <name type="scientific">Amylocarpus encephaloides</name>
    <dbReference type="NCBI Taxonomy" id="45428"/>
    <lineage>
        <taxon>Eukaryota</taxon>
        <taxon>Fungi</taxon>
        <taxon>Dikarya</taxon>
        <taxon>Ascomycota</taxon>
        <taxon>Pezizomycotina</taxon>
        <taxon>Leotiomycetes</taxon>
        <taxon>Helotiales</taxon>
        <taxon>Helotiales incertae sedis</taxon>
        <taxon>Amylocarpus</taxon>
    </lineage>
</organism>
<accession>A0A9P7YDM7</accession>
<comment type="caution">
    <text evidence="3">The sequence shown here is derived from an EMBL/GenBank/DDBJ whole genome shotgun (WGS) entry which is preliminary data.</text>
</comment>
<proteinExistence type="predicted"/>
<evidence type="ECO:0000313" key="4">
    <source>
        <dbReference type="Proteomes" id="UP000824998"/>
    </source>
</evidence>
<dbReference type="PANTHER" id="PTHR35910">
    <property type="entry name" value="2EXR DOMAIN-CONTAINING PROTEIN"/>
    <property type="match status" value="1"/>
</dbReference>
<dbReference type="PANTHER" id="PTHR35910:SF1">
    <property type="entry name" value="2EXR DOMAIN-CONTAINING PROTEIN"/>
    <property type="match status" value="1"/>
</dbReference>
<sequence length="223" mass="24586">MAAKHLSDHTDIDTAESTVSVGKSMMASNSVERGGDEIGDHASTTSEHSAFSARAVDSDPNQAYEPLNEFHLFSKLPAEVRQGIWELSLPASPQYAIIVDQDPTHASGRFTLPGIVCHIPAALQCNHESRESALRRMTTTTFETPNGFMEFRWRFVPLSTSLSGPGHDPNKFIDNSRVMKCLKESMKHITLAIGTTKYKPVDFLGFRAIETLIFNGTSNWGDT</sequence>
<gene>
    <name evidence="3" type="ORF">BJ875DRAFT_444233</name>
</gene>
<keyword evidence="4" id="KW-1185">Reference proteome</keyword>
<dbReference type="AlphaFoldDB" id="A0A9P7YDM7"/>
<name>A0A9P7YDM7_9HELO</name>
<evidence type="ECO:0000259" key="2">
    <source>
        <dbReference type="Pfam" id="PF20150"/>
    </source>
</evidence>
<reference evidence="3" key="1">
    <citation type="journal article" date="2021" name="IMA Fungus">
        <title>Genomic characterization of three marine fungi, including Emericellopsis atlantica sp. nov. with signatures of a generalist lifestyle and marine biomass degradation.</title>
        <authorList>
            <person name="Hagestad O.C."/>
            <person name="Hou L."/>
            <person name="Andersen J.H."/>
            <person name="Hansen E.H."/>
            <person name="Altermark B."/>
            <person name="Li C."/>
            <person name="Kuhnert E."/>
            <person name="Cox R.J."/>
            <person name="Crous P.W."/>
            <person name="Spatafora J.W."/>
            <person name="Lail K."/>
            <person name="Amirebrahimi M."/>
            <person name="Lipzen A."/>
            <person name="Pangilinan J."/>
            <person name="Andreopoulos W."/>
            <person name="Hayes R.D."/>
            <person name="Ng V."/>
            <person name="Grigoriev I.V."/>
            <person name="Jackson S.A."/>
            <person name="Sutton T.D.S."/>
            <person name="Dobson A.D.W."/>
            <person name="Rama T."/>
        </authorList>
    </citation>
    <scope>NUCLEOTIDE SEQUENCE</scope>
    <source>
        <strain evidence="3">TRa018bII</strain>
    </source>
</reference>
<dbReference type="InterPro" id="IPR045518">
    <property type="entry name" value="2EXR"/>
</dbReference>
<evidence type="ECO:0000313" key="3">
    <source>
        <dbReference type="EMBL" id="KAG9231287.1"/>
    </source>
</evidence>
<feature type="region of interest" description="Disordered" evidence="1">
    <location>
        <begin position="1"/>
        <end position="21"/>
    </location>
</feature>
<dbReference type="Pfam" id="PF20150">
    <property type="entry name" value="2EXR"/>
    <property type="match status" value="1"/>
</dbReference>